<dbReference type="Pfam" id="PF01166">
    <property type="entry name" value="TSC22"/>
    <property type="match status" value="1"/>
</dbReference>
<dbReference type="GO" id="GO:0006357">
    <property type="term" value="P:regulation of transcription by RNA polymerase II"/>
    <property type="evidence" value="ECO:0007669"/>
    <property type="project" value="InterPro"/>
</dbReference>
<dbReference type="CDD" id="cd21936">
    <property type="entry name" value="ZIP_TSC22D"/>
    <property type="match status" value="1"/>
</dbReference>
<dbReference type="EMBL" id="CAJNXB010000518">
    <property type="protein sequence ID" value="CAF3062216.1"/>
    <property type="molecule type" value="Genomic_DNA"/>
</dbReference>
<proteinExistence type="predicted"/>
<protein>
    <submittedName>
        <fullName evidence="3">Uncharacterized protein</fullName>
    </submittedName>
</protein>
<name>A0A817LXW4_9BILA</name>
<dbReference type="OrthoDB" id="8961796at2759"/>
<dbReference type="InterPro" id="IPR000580">
    <property type="entry name" value="TSC22/Bun"/>
</dbReference>
<evidence type="ECO:0000313" key="4">
    <source>
        <dbReference type="Proteomes" id="UP000663825"/>
    </source>
</evidence>
<sequence length="728" mass="77636">MNGQPTVNHSATNNEQLIGKFHVVNIDKPHTNQIVNHDEATIAGQQQQQPPPPSSVTSTDESIYPSRFQMIRVDRNFVRGRWKVNDYEPPENMAAATNPPVNNTVENEPINISNIPTSSTVPTTLATAPTITTIPSNVPLVPQTDPNAALIAALAATNASSTAAFQQQQQRLAMNNPATIVPAANVPPPAGLLPGYPPTAMSNMGGPNQPYILPGHPQFGYYQFFLPPYSPYAAQWAALAAATNSYLPAPIPQPQQQAPQIPTGNLGDPMRLADTAPDGTSENPVISCNPFPNLTADYLQNAQLGAPPGSFMYAGQHPHSTYLSQVPPNNSSSYTTIAPYPQPGQAGTIIPSPARPNSLAQTILNNMTDLQQQQQQQQVQSYPGQPQTQQSAPILTSPKQDASSTKNLVQPSMVPKVTTANTTAPAKPLTTVANTTNPDLSKTTAAQINQTRPITIPGQNVTNDTLRATNSTYVTDLLSASPAFINAQQSSHSLMSPITIQTANPNNLLSPNKATTASLNDILALTGAGAQLNLSQTTDTAAAAMYTLNSENSQNTEITNKILKELTTPTKQNNFSVTERRGRYRNRRKYSSTDIDNKISAAMDLVKMHLLSAVREEVTELRQQIKTLTEKATAYEQENTFLRQHVPSEICAQYVPLHVGSSSASDSSNPTTTVASSVPLSSTITPSQPIPTAAVSSLPSALGQQPTLSTTSQPLAPPPPSSSNLSST</sequence>
<evidence type="ECO:0000256" key="2">
    <source>
        <dbReference type="SAM" id="MobiDB-lite"/>
    </source>
</evidence>
<gene>
    <name evidence="3" type="ORF">TIS948_LOCUS4614</name>
</gene>
<feature type="region of interest" description="Disordered" evidence="2">
    <location>
        <begin position="43"/>
        <end position="63"/>
    </location>
</feature>
<feature type="region of interest" description="Disordered" evidence="2">
    <location>
        <begin position="370"/>
        <end position="411"/>
    </location>
</feature>
<dbReference type="GO" id="GO:0008284">
    <property type="term" value="P:positive regulation of cell population proliferation"/>
    <property type="evidence" value="ECO:0007669"/>
    <property type="project" value="TreeGrafter"/>
</dbReference>
<dbReference type="Proteomes" id="UP000663825">
    <property type="component" value="Unassembled WGS sequence"/>
</dbReference>
<dbReference type="PANTHER" id="PTHR46745">
    <property type="entry name" value="TSC22 DOMAIN FAMILY PROTEIN 1"/>
    <property type="match status" value="1"/>
</dbReference>
<reference evidence="3" key="1">
    <citation type="submission" date="2021-02" db="EMBL/GenBank/DDBJ databases">
        <authorList>
            <person name="Nowell W R."/>
        </authorList>
    </citation>
    <scope>NUCLEOTIDE SEQUENCE</scope>
</reference>
<organism evidence="3 4">
    <name type="scientific">Rotaria socialis</name>
    <dbReference type="NCBI Taxonomy" id="392032"/>
    <lineage>
        <taxon>Eukaryota</taxon>
        <taxon>Metazoa</taxon>
        <taxon>Spiralia</taxon>
        <taxon>Gnathifera</taxon>
        <taxon>Rotifera</taxon>
        <taxon>Eurotatoria</taxon>
        <taxon>Bdelloidea</taxon>
        <taxon>Philodinida</taxon>
        <taxon>Philodinidae</taxon>
        <taxon>Rotaria</taxon>
    </lineage>
</organism>
<feature type="coiled-coil region" evidence="1">
    <location>
        <begin position="611"/>
        <end position="645"/>
    </location>
</feature>
<evidence type="ECO:0000256" key="1">
    <source>
        <dbReference type="SAM" id="Coils"/>
    </source>
</evidence>
<feature type="compositionally biased region" description="Polar residues" evidence="2">
    <location>
        <begin position="391"/>
        <end position="410"/>
    </location>
</feature>
<comment type="caution">
    <text evidence="3">The sequence shown here is derived from an EMBL/GenBank/DDBJ whole genome shotgun (WGS) entry which is preliminary data.</text>
</comment>
<dbReference type="SUPFAM" id="SSF58026">
    <property type="entry name" value="Delta-sleep-inducing peptide immunoreactive peptide"/>
    <property type="match status" value="1"/>
</dbReference>
<dbReference type="GO" id="GO:0005634">
    <property type="term" value="C:nucleus"/>
    <property type="evidence" value="ECO:0007669"/>
    <property type="project" value="TreeGrafter"/>
</dbReference>
<feature type="compositionally biased region" description="Low complexity" evidence="2">
    <location>
        <begin position="371"/>
        <end position="390"/>
    </location>
</feature>
<evidence type="ECO:0000313" key="3">
    <source>
        <dbReference type="EMBL" id="CAF3062216.1"/>
    </source>
</evidence>
<dbReference type="Gene3D" id="1.20.5.490">
    <property type="entry name" value="Single helix bin"/>
    <property type="match status" value="1"/>
</dbReference>
<dbReference type="PANTHER" id="PTHR46745:SF1">
    <property type="entry name" value="TSC22 DOMAIN FAMILY PROTEIN 1"/>
    <property type="match status" value="1"/>
</dbReference>
<dbReference type="GO" id="GO:0043066">
    <property type="term" value="P:negative regulation of apoptotic process"/>
    <property type="evidence" value="ECO:0007669"/>
    <property type="project" value="TreeGrafter"/>
</dbReference>
<feature type="compositionally biased region" description="Polar residues" evidence="2">
    <location>
        <begin position="669"/>
        <end position="687"/>
    </location>
</feature>
<feature type="compositionally biased region" description="Polar residues" evidence="2">
    <location>
        <begin position="694"/>
        <end position="705"/>
    </location>
</feature>
<feature type="region of interest" description="Disordered" evidence="2">
    <location>
        <begin position="660"/>
        <end position="728"/>
    </location>
</feature>
<accession>A0A817LXW4</accession>
<keyword evidence="1" id="KW-0175">Coiled coil</keyword>
<dbReference type="AlphaFoldDB" id="A0A817LXW4"/>
<dbReference type="GO" id="GO:0005829">
    <property type="term" value="C:cytosol"/>
    <property type="evidence" value="ECO:0007669"/>
    <property type="project" value="TreeGrafter"/>
</dbReference>